<dbReference type="InterPro" id="IPR036625">
    <property type="entry name" value="E3-bd_dom_sf"/>
</dbReference>
<feature type="domain" description="Lsr2 DNA-binding" evidence="2">
    <location>
        <begin position="13"/>
        <end position="41"/>
    </location>
</feature>
<name>A0ABT9QLZ4_9ACTN</name>
<sequence>MTRLIRPDGTPGIREWARANGYGVSANGMISGDGHEAYFAANPEVYEAVRASAQDAGVSPDVYDWSDDGQLGPVYAIVFVRGLDEREVLHRLGAEEQDIRLVSDEEVAEHQAVGSLGEIIRVARIGDWTVAECKGRQGSRREFIESLSRDGGEVITVQRDGVADGSFIHAVDGQVVTSFVPSRPFERQGSDPDGLNGHLRVLGIDPTADDIVDNAVPAALALASRISGVVIIDTVDNYIPPPLAGRFSGAVILDPASPRLGAAISIR</sequence>
<dbReference type="EMBL" id="JAUSQU010000001">
    <property type="protein sequence ID" value="MDP9847754.1"/>
    <property type="molecule type" value="Genomic_DNA"/>
</dbReference>
<comment type="caution">
    <text evidence="3">The sequence shown here is derived from an EMBL/GenBank/DDBJ whole genome shotgun (WGS) entry which is preliminary data.</text>
</comment>
<proteinExistence type="predicted"/>
<dbReference type="InterPro" id="IPR045592">
    <property type="entry name" value="DUF6461"/>
</dbReference>
<dbReference type="RefSeq" id="WP_307564808.1">
    <property type="nucleotide sequence ID" value="NZ_JAUSQU010000001.1"/>
</dbReference>
<dbReference type="Gene3D" id="4.10.320.10">
    <property type="entry name" value="E3-binding domain"/>
    <property type="match status" value="1"/>
</dbReference>
<organism evidence="3 4">
    <name type="scientific">Streptosporangium lutulentum</name>
    <dbReference type="NCBI Taxonomy" id="1461250"/>
    <lineage>
        <taxon>Bacteria</taxon>
        <taxon>Bacillati</taxon>
        <taxon>Actinomycetota</taxon>
        <taxon>Actinomycetes</taxon>
        <taxon>Streptosporangiales</taxon>
        <taxon>Streptosporangiaceae</taxon>
        <taxon>Streptosporangium</taxon>
    </lineage>
</organism>
<dbReference type="Pfam" id="PF23359">
    <property type="entry name" value="Lsr2_DNA-bd"/>
    <property type="match status" value="1"/>
</dbReference>
<accession>A0ABT9QLZ4</accession>
<evidence type="ECO:0000313" key="3">
    <source>
        <dbReference type="EMBL" id="MDP9847754.1"/>
    </source>
</evidence>
<dbReference type="InterPro" id="IPR055370">
    <property type="entry name" value="Lsr2_DNA-bd"/>
</dbReference>
<keyword evidence="1" id="KW-0238">DNA-binding</keyword>
<gene>
    <name evidence="3" type="ORF">J2853_006965</name>
</gene>
<evidence type="ECO:0000313" key="4">
    <source>
        <dbReference type="Proteomes" id="UP001225356"/>
    </source>
</evidence>
<keyword evidence="4" id="KW-1185">Reference proteome</keyword>
<evidence type="ECO:0000259" key="2">
    <source>
        <dbReference type="Pfam" id="PF23359"/>
    </source>
</evidence>
<reference evidence="3 4" key="1">
    <citation type="submission" date="2023-07" db="EMBL/GenBank/DDBJ databases">
        <title>Sequencing the genomes of 1000 actinobacteria strains.</title>
        <authorList>
            <person name="Klenk H.-P."/>
        </authorList>
    </citation>
    <scope>NUCLEOTIDE SEQUENCE [LARGE SCALE GENOMIC DNA]</scope>
    <source>
        <strain evidence="3 4">DSM 46740</strain>
    </source>
</reference>
<dbReference type="Proteomes" id="UP001225356">
    <property type="component" value="Unassembled WGS sequence"/>
</dbReference>
<evidence type="ECO:0000256" key="1">
    <source>
        <dbReference type="ARBA" id="ARBA00023125"/>
    </source>
</evidence>
<protein>
    <recommendedName>
        <fullName evidence="2">Lsr2 DNA-binding domain-containing protein</fullName>
    </recommendedName>
</protein>
<dbReference type="Pfam" id="PF20062">
    <property type="entry name" value="DUF6461"/>
    <property type="match status" value="1"/>
</dbReference>